<keyword evidence="1" id="KW-0472">Membrane</keyword>
<accession>A0ABU6Z8N1</accession>
<keyword evidence="3" id="KW-1185">Reference proteome</keyword>
<comment type="caution">
    <text evidence="2">The sequence shown here is derived from an EMBL/GenBank/DDBJ whole genome shotgun (WGS) entry which is preliminary data.</text>
</comment>
<keyword evidence="1" id="KW-0812">Transmembrane</keyword>
<keyword evidence="1" id="KW-1133">Transmembrane helix</keyword>
<organism evidence="2 3">
    <name type="scientific">Stylosanthes scabra</name>
    <dbReference type="NCBI Taxonomy" id="79078"/>
    <lineage>
        <taxon>Eukaryota</taxon>
        <taxon>Viridiplantae</taxon>
        <taxon>Streptophyta</taxon>
        <taxon>Embryophyta</taxon>
        <taxon>Tracheophyta</taxon>
        <taxon>Spermatophyta</taxon>
        <taxon>Magnoliopsida</taxon>
        <taxon>eudicotyledons</taxon>
        <taxon>Gunneridae</taxon>
        <taxon>Pentapetalae</taxon>
        <taxon>rosids</taxon>
        <taxon>fabids</taxon>
        <taxon>Fabales</taxon>
        <taxon>Fabaceae</taxon>
        <taxon>Papilionoideae</taxon>
        <taxon>50 kb inversion clade</taxon>
        <taxon>dalbergioids sensu lato</taxon>
        <taxon>Dalbergieae</taxon>
        <taxon>Pterocarpus clade</taxon>
        <taxon>Stylosanthes</taxon>
    </lineage>
</organism>
<evidence type="ECO:0000313" key="3">
    <source>
        <dbReference type="Proteomes" id="UP001341840"/>
    </source>
</evidence>
<evidence type="ECO:0000313" key="2">
    <source>
        <dbReference type="EMBL" id="MED6217593.1"/>
    </source>
</evidence>
<protein>
    <submittedName>
        <fullName evidence="2">Uncharacterized protein</fullName>
    </submittedName>
</protein>
<name>A0ABU6Z8N1_9FABA</name>
<dbReference type="Proteomes" id="UP001341840">
    <property type="component" value="Unassembled WGS sequence"/>
</dbReference>
<proteinExistence type="predicted"/>
<reference evidence="2 3" key="1">
    <citation type="journal article" date="2023" name="Plants (Basel)">
        <title>Bridging the Gap: Combining Genomics and Transcriptomics Approaches to Understand Stylosanthes scabra, an Orphan Legume from the Brazilian Caatinga.</title>
        <authorList>
            <person name="Ferreira-Neto J.R.C."/>
            <person name="da Silva M.D."/>
            <person name="Binneck E."/>
            <person name="de Melo N.F."/>
            <person name="da Silva R.H."/>
            <person name="de Melo A.L.T.M."/>
            <person name="Pandolfi V."/>
            <person name="Bustamante F.O."/>
            <person name="Brasileiro-Vidal A.C."/>
            <person name="Benko-Iseppon A.M."/>
        </authorList>
    </citation>
    <scope>NUCLEOTIDE SEQUENCE [LARGE SCALE GENOMIC DNA]</scope>
    <source>
        <tissue evidence="2">Leaves</tissue>
    </source>
</reference>
<feature type="transmembrane region" description="Helical" evidence="1">
    <location>
        <begin position="55"/>
        <end position="76"/>
    </location>
</feature>
<evidence type="ECO:0000256" key="1">
    <source>
        <dbReference type="SAM" id="Phobius"/>
    </source>
</evidence>
<gene>
    <name evidence="2" type="ORF">PIB30_019184</name>
</gene>
<sequence>MKSWNLDVVALLAPLMVSRDTLGGIVTFEPPTSACDVPTLGLCCGALKGALDLGWAAGILGALGLTSLAIVGQAFLRIDIFALNPPFLTDEAAKPCQIEVGVRLLEFV</sequence>
<dbReference type="EMBL" id="JASCZI010271919">
    <property type="protein sequence ID" value="MED6217593.1"/>
    <property type="molecule type" value="Genomic_DNA"/>
</dbReference>